<evidence type="ECO:0000256" key="3">
    <source>
        <dbReference type="ARBA" id="ARBA00022833"/>
    </source>
</evidence>
<dbReference type="InterPro" id="IPR001841">
    <property type="entry name" value="Znf_RING"/>
</dbReference>
<dbReference type="InterPro" id="IPR007502">
    <property type="entry name" value="Helicase-assoc_dom"/>
</dbReference>
<dbReference type="SUPFAM" id="SSF57850">
    <property type="entry name" value="RING/U-box"/>
    <property type="match status" value="1"/>
</dbReference>
<dbReference type="InterPro" id="IPR013083">
    <property type="entry name" value="Znf_RING/FYVE/PHD"/>
</dbReference>
<evidence type="ECO:0000256" key="1">
    <source>
        <dbReference type="ARBA" id="ARBA00022723"/>
    </source>
</evidence>
<evidence type="ECO:0000259" key="5">
    <source>
        <dbReference type="PROSITE" id="PS50089"/>
    </source>
</evidence>
<dbReference type="Gene3D" id="3.30.40.10">
    <property type="entry name" value="Zinc/RING finger domain, C3HC4 (zinc finger)"/>
    <property type="match status" value="1"/>
</dbReference>
<sequence>MQPVPLLIKNLDQLGALTNNTESAELTVLGYLMMAVPLDVQLCRLVIFGALLGMPCEGVVCAAATSVQDPFTLPSHLIMKDPKEYAEAVRRSYETRRYFDHGHWSATLGLFEPSFGSVLPMEGTEIEAPTDGTMDLIACLDALPTSEVKSVESLETKACPICLDGYAVGEALKTLACGHAFHAGCMEQWGQGNDGCQTCGKPWRPQ</sequence>
<protein>
    <recommendedName>
        <fullName evidence="5">RING-type domain-containing protein</fullName>
    </recommendedName>
</protein>
<dbReference type="SMART" id="SM00184">
    <property type="entry name" value="RING"/>
    <property type="match status" value="1"/>
</dbReference>
<dbReference type="SMART" id="SM00847">
    <property type="entry name" value="HA2"/>
    <property type="match status" value="1"/>
</dbReference>
<evidence type="ECO:0000313" key="6">
    <source>
        <dbReference type="EMBL" id="CAJ1392228.1"/>
    </source>
</evidence>
<dbReference type="Gene3D" id="1.20.120.1080">
    <property type="match status" value="1"/>
</dbReference>
<keyword evidence="7" id="KW-1185">Reference proteome</keyword>
<dbReference type="Proteomes" id="UP001178507">
    <property type="component" value="Unassembled WGS sequence"/>
</dbReference>
<dbReference type="EMBL" id="CAUJNA010002291">
    <property type="protein sequence ID" value="CAJ1392228.1"/>
    <property type="molecule type" value="Genomic_DNA"/>
</dbReference>
<dbReference type="AlphaFoldDB" id="A0AA36N4K8"/>
<evidence type="ECO:0000256" key="4">
    <source>
        <dbReference type="PROSITE-ProRule" id="PRU00175"/>
    </source>
</evidence>
<organism evidence="6 7">
    <name type="scientific">Effrenium voratum</name>
    <dbReference type="NCBI Taxonomy" id="2562239"/>
    <lineage>
        <taxon>Eukaryota</taxon>
        <taxon>Sar</taxon>
        <taxon>Alveolata</taxon>
        <taxon>Dinophyceae</taxon>
        <taxon>Suessiales</taxon>
        <taxon>Symbiodiniaceae</taxon>
        <taxon>Effrenium</taxon>
    </lineage>
</organism>
<dbReference type="InterPro" id="IPR051834">
    <property type="entry name" value="RING_finger_E3_ligase"/>
</dbReference>
<proteinExistence type="predicted"/>
<dbReference type="GO" id="GO:0006511">
    <property type="term" value="P:ubiquitin-dependent protein catabolic process"/>
    <property type="evidence" value="ECO:0007669"/>
    <property type="project" value="TreeGrafter"/>
</dbReference>
<dbReference type="GO" id="GO:0008270">
    <property type="term" value="F:zinc ion binding"/>
    <property type="evidence" value="ECO:0007669"/>
    <property type="project" value="UniProtKB-KW"/>
</dbReference>
<keyword evidence="2 4" id="KW-0863">Zinc-finger</keyword>
<comment type="caution">
    <text evidence="6">The sequence shown here is derived from an EMBL/GenBank/DDBJ whole genome shotgun (WGS) entry which is preliminary data.</text>
</comment>
<keyword evidence="3" id="KW-0862">Zinc</keyword>
<dbReference type="Pfam" id="PF13639">
    <property type="entry name" value="zf-RING_2"/>
    <property type="match status" value="1"/>
</dbReference>
<dbReference type="PANTHER" id="PTHR45931">
    <property type="entry name" value="SI:CH211-59O9.10"/>
    <property type="match status" value="1"/>
</dbReference>
<dbReference type="PROSITE" id="PS50089">
    <property type="entry name" value="ZF_RING_2"/>
    <property type="match status" value="1"/>
</dbReference>
<dbReference type="GO" id="GO:0005634">
    <property type="term" value="C:nucleus"/>
    <property type="evidence" value="ECO:0007669"/>
    <property type="project" value="TreeGrafter"/>
</dbReference>
<name>A0AA36N4K8_9DINO</name>
<dbReference type="GO" id="GO:0061630">
    <property type="term" value="F:ubiquitin protein ligase activity"/>
    <property type="evidence" value="ECO:0007669"/>
    <property type="project" value="TreeGrafter"/>
</dbReference>
<accession>A0AA36N4K8</accession>
<feature type="domain" description="RING-type" evidence="5">
    <location>
        <begin position="159"/>
        <end position="199"/>
    </location>
</feature>
<evidence type="ECO:0000256" key="2">
    <source>
        <dbReference type="ARBA" id="ARBA00022771"/>
    </source>
</evidence>
<dbReference type="PANTHER" id="PTHR45931:SF3">
    <property type="entry name" value="RING ZINC FINGER-CONTAINING PROTEIN"/>
    <property type="match status" value="1"/>
</dbReference>
<reference evidence="6" key="1">
    <citation type="submission" date="2023-08" db="EMBL/GenBank/DDBJ databases">
        <authorList>
            <person name="Chen Y."/>
            <person name="Shah S."/>
            <person name="Dougan E. K."/>
            <person name="Thang M."/>
            <person name="Chan C."/>
        </authorList>
    </citation>
    <scope>NUCLEOTIDE SEQUENCE</scope>
</reference>
<evidence type="ECO:0000313" key="7">
    <source>
        <dbReference type="Proteomes" id="UP001178507"/>
    </source>
</evidence>
<gene>
    <name evidence="6" type="ORF">EVOR1521_LOCUS17376</name>
</gene>
<keyword evidence="1" id="KW-0479">Metal-binding</keyword>